<evidence type="ECO:0000313" key="3">
    <source>
        <dbReference type="Proteomes" id="UP000315167"/>
    </source>
</evidence>
<keyword evidence="2" id="KW-0378">Hydrolase</keyword>
<dbReference type="GO" id="GO:0016787">
    <property type="term" value="F:hydrolase activity"/>
    <property type="evidence" value="ECO:0007669"/>
    <property type="project" value="UniProtKB-KW"/>
</dbReference>
<name>A0A562LAT1_9GAMM</name>
<dbReference type="AlphaFoldDB" id="A0A562LAT1"/>
<dbReference type="PANTHER" id="PTHR33840:SF1">
    <property type="entry name" value="TLE1 PHOSPHOLIPASE DOMAIN-CONTAINING PROTEIN"/>
    <property type="match status" value="1"/>
</dbReference>
<organism evidence="2 3">
    <name type="scientific">Luteimonas cucumeris</name>
    <dbReference type="NCBI Taxonomy" id="985012"/>
    <lineage>
        <taxon>Bacteria</taxon>
        <taxon>Pseudomonadati</taxon>
        <taxon>Pseudomonadota</taxon>
        <taxon>Gammaproteobacteria</taxon>
        <taxon>Lysobacterales</taxon>
        <taxon>Lysobacteraceae</taxon>
        <taxon>Luteimonas</taxon>
    </lineage>
</organism>
<dbReference type="InterPro" id="IPR018712">
    <property type="entry name" value="Tle1-like_cat"/>
</dbReference>
<feature type="domain" description="T6SS Phospholipase effector Tle1-like catalytic" evidence="1">
    <location>
        <begin position="198"/>
        <end position="303"/>
    </location>
</feature>
<proteinExistence type="predicted"/>
<feature type="domain" description="T6SS Phospholipase effector Tle1-like catalytic" evidence="1">
    <location>
        <begin position="48"/>
        <end position="188"/>
    </location>
</feature>
<evidence type="ECO:0000259" key="1">
    <source>
        <dbReference type="Pfam" id="PF09994"/>
    </source>
</evidence>
<gene>
    <name evidence="2" type="ORF">IP90_00903</name>
</gene>
<dbReference type="OrthoDB" id="5952792at2"/>
<accession>A0A562LAT1</accession>
<reference evidence="2 3" key="1">
    <citation type="journal article" date="2015" name="Stand. Genomic Sci.">
        <title>Genomic Encyclopedia of Bacterial and Archaeal Type Strains, Phase III: the genomes of soil and plant-associated and newly described type strains.</title>
        <authorList>
            <person name="Whitman W.B."/>
            <person name="Woyke T."/>
            <person name="Klenk H.P."/>
            <person name="Zhou Y."/>
            <person name="Lilburn T.G."/>
            <person name="Beck B.J."/>
            <person name="De Vos P."/>
            <person name="Vandamme P."/>
            <person name="Eisen J.A."/>
            <person name="Garrity G."/>
            <person name="Hugenholtz P."/>
            <person name="Kyrpides N.C."/>
        </authorList>
    </citation>
    <scope>NUCLEOTIDE SEQUENCE [LARGE SCALE GENOMIC DNA]</scope>
    <source>
        <strain evidence="2 3">CGMCC 1.10821</strain>
    </source>
</reference>
<keyword evidence="3" id="KW-1185">Reference proteome</keyword>
<evidence type="ECO:0000313" key="2">
    <source>
        <dbReference type="EMBL" id="TWI04767.1"/>
    </source>
</evidence>
<protein>
    <submittedName>
        <fullName evidence="2">Putative alpha/beta hydrolase family protein DUF2235</fullName>
    </submittedName>
</protein>
<dbReference type="PANTHER" id="PTHR33840">
    <property type="match status" value="1"/>
</dbReference>
<dbReference type="Proteomes" id="UP000315167">
    <property type="component" value="Unassembled WGS sequence"/>
</dbReference>
<comment type="caution">
    <text evidence="2">The sequence shown here is derived from an EMBL/GenBank/DDBJ whole genome shotgun (WGS) entry which is preliminary data.</text>
</comment>
<sequence length="479" mass="53840">MNTPQDQVIGPRVRAVENMVARARAKTRGQHERPACNTCHIPLWLSFFFDGTGNNRHTDFPRSHSNVAALFQAHHRDQDTGIIPHYYEGLGTDFEFKDHLSRKTIHTRGGLPVHVDVHGYKEDSWLENKMGLAVGDGVDIRLEKAMFDFEDSIERTRARMRVDEINVAAFGFSRGATEARAFMHWLAAHSKVTRSGSRLKFDGIPLNVKFLGIFDTVESIGGAGKNTRPRLIRTSVPSYVEKCFHSTAAHELRDAFPLTCLGTNRYVQAVVPGAHADVGGGYDSDDQGRSNKLSRLNLLQMLDHARGAGLKLLSLAEMQASPRWKAELAHSFDVPAEIHEAHSQYMRHVSHASGTLQEVMSAHMRLYWAWIDSGLAMQDADEKRVRIHAKGRSRTETDKQLIVMQHLLRHRARTAQGRLGSQARNADFLPETVAPEVEHFFEKYVHDSFEHFSVSGGTMQMDASIADYYAIRNVLSPQA</sequence>
<dbReference type="EMBL" id="VLKN01000002">
    <property type="protein sequence ID" value="TWI04767.1"/>
    <property type="molecule type" value="Genomic_DNA"/>
</dbReference>
<dbReference type="Pfam" id="PF09994">
    <property type="entry name" value="T6SS_Tle1-like_cat"/>
    <property type="match status" value="2"/>
</dbReference>